<dbReference type="PANTHER" id="PTHR12196">
    <property type="entry name" value="DOMAIN OF UNKNOWN FUNCTION 71 DUF71 -CONTAINING PROTEIN"/>
    <property type="match status" value="1"/>
</dbReference>
<keyword evidence="2" id="KW-0436">Ligase</keyword>
<dbReference type="SUPFAM" id="SSF52402">
    <property type="entry name" value="Adenine nucleotide alpha hydrolases-like"/>
    <property type="match status" value="1"/>
</dbReference>
<name>A0A7K4AFA1_METSH</name>
<evidence type="ECO:0000313" key="2">
    <source>
        <dbReference type="EMBL" id="NLJ21595.1"/>
    </source>
</evidence>
<dbReference type="GO" id="GO:0017178">
    <property type="term" value="F:diphthine-ammonia ligase activity"/>
    <property type="evidence" value="ECO:0007669"/>
    <property type="project" value="UniProtKB-EC"/>
</dbReference>
<comment type="caution">
    <text evidence="2">The sequence shown here is derived from an EMBL/GenBank/DDBJ whole genome shotgun (WGS) entry which is preliminary data.</text>
</comment>
<evidence type="ECO:0000259" key="1">
    <source>
        <dbReference type="Pfam" id="PF01902"/>
    </source>
</evidence>
<dbReference type="PIRSF" id="PIRSF039123">
    <property type="entry name" value="Diphthamide_synthase"/>
    <property type="match status" value="1"/>
</dbReference>
<dbReference type="GO" id="GO:0017183">
    <property type="term" value="P:protein histidyl modification to diphthamide"/>
    <property type="evidence" value="ECO:0007669"/>
    <property type="project" value="TreeGrafter"/>
</dbReference>
<dbReference type="CDD" id="cd01994">
    <property type="entry name" value="AANH_PF0828-like"/>
    <property type="match status" value="1"/>
</dbReference>
<organism evidence="2 3">
    <name type="scientific">Methanothrix soehngenii</name>
    <name type="common">Methanosaeta concilii</name>
    <dbReference type="NCBI Taxonomy" id="2223"/>
    <lineage>
        <taxon>Archaea</taxon>
        <taxon>Methanobacteriati</taxon>
        <taxon>Methanobacteriota</taxon>
        <taxon>Stenosarchaea group</taxon>
        <taxon>Methanomicrobia</taxon>
        <taxon>Methanotrichales</taxon>
        <taxon>Methanotrichaceae</taxon>
        <taxon>Methanothrix</taxon>
    </lineage>
</organism>
<proteinExistence type="predicted"/>
<feature type="domain" description="Diphthamide synthase" evidence="1">
    <location>
        <begin position="1"/>
        <end position="224"/>
    </location>
</feature>
<dbReference type="Proteomes" id="UP000544742">
    <property type="component" value="Unassembled WGS sequence"/>
</dbReference>
<dbReference type="AlphaFoldDB" id="A0A7K4AFA1"/>
<dbReference type="NCBIfam" id="TIGR00290">
    <property type="entry name" value="MJ0570_dom"/>
    <property type="match status" value="1"/>
</dbReference>
<dbReference type="InterPro" id="IPR014729">
    <property type="entry name" value="Rossmann-like_a/b/a_fold"/>
</dbReference>
<gene>
    <name evidence="2" type="ORF">GX426_00590</name>
</gene>
<dbReference type="Gene3D" id="3.90.1490.10">
    <property type="entry name" value="putative n-type atp pyrophosphatase, domain 2"/>
    <property type="match status" value="1"/>
</dbReference>
<evidence type="ECO:0000313" key="3">
    <source>
        <dbReference type="Proteomes" id="UP000544742"/>
    </source>
</evidence>
<dbReference type="PANTHER" id="PTHR12196:SF2">
    <property type="entry name" value="DIPHTHINE--AMMONIA LIGASE"/>
    <property type="match status" value="1"/>
</dbReference>
<dbReference type="RefSeq" id="WP_273271664.1">
    <property type="nucleotide sequence ID" value="NZ_DAITGN010000011.1"/>
</dbReference>
<dbReference type="InterPro" id="IPR022427">
    <property type="entry name" value="MJ0570_ATP-bd"/>
</dbReference>
<dbReference type="InterPro" id="IPR030662">
    <property type="entry name" value="DPH6/MJ0570"/>
</dbReference>
<protein>
    <submittedName>
        <fullName evidence="2">Diphthine--ammonia ligase</fullName>
        <ecNumber evidence="2">6.3.1.14</ecNumber>
    </submittedName>
</protein>
<dbReference type="InterPro" id="IPR002761">
    <property type="entry name" value="Diphthami_syn_dom"/>
</dbReference>
<dbReference type="Gene3D" id="3.40.50.620">
    <property type="entry name" value="HUPs"/>
    <property type="match status" value="1"/>
</dbReference>
<dbReference type="NCBIfam" id="TIGR03679">
    <property type="entry name" value="arCOG00187"/>
    <property type="match status" value="1"/>
</dbReference>
<reference evidence="2 3" key="1">
    <citation type="journal article" date="2020" name="Biotechnol. Biofuels">
        <title>New insights from the biogas microbiome by comprehensive genome-resolved metagenomics of nearly 1600 species originating from multiple anaerobic digesters.</title>
        <authorList>
            <person name="Campanaro S."/>
            <person name="Treu L."/>
            <person name="Rodriguez-R L.M."/>
            <person name="Kovalovszki A."/>
            <person name="Ziels R.M."/>
            <person name="Maus I."/>
            <person name="Zhu X."/>
            <person name="Kougias P.G."/>
            <person name="Basile A."/>
            <person name="Luo G."/>
            <person name="Schluter A."/>
            <person name="Konstantinidis K.T."/>
            <person name="Angelidaki I."/>
        </authorList>
    </citation>
    <scope>NUCLEOTIDE SEQUENCE [LARGE SCALE GENOMIC DNA]</scope>
    <source>
        <strain evidence="2">AS27yjCOA_157</strain>
    </source>
</reference>
<dbReference type="EMBL" id="JAAYUN010000009">
    <property type="protein sequence ID" value="NLJ21595.1"/>
    <property type="molecule type" value="Genomic_DNA"/>
</dbReference>
<accession>A0A7K4AFA1</accession>
<sequence length="228" mass="26013">MRLGVLFSGGKDSVFACWRAQERNTVACLITLLSQNPDSYMFHTPNICHTHFQAEAMHIPQLCRPTQGVKEKELEDLKSAIAEARDCYGVQGIVTGAIESIYQAARVQRICHSLDLWCFNPLWQTDQIDYLKTLLIEGFRVIISGVYAYPFDASWLGAELTEEKIMRLAQLQERYQINPSGEGGEIETFVLDGPIPLFRKRIEILRASGTYANYRGQYIIEEMRLVDK</sequence>
<dbReference type="Pfam" id="PF01902">
    <property type="entry name" value="Diphthami_syn_2"/>
    <property type="match status" value="1"/>
</dbReference>
<dbReference type="EC" id="6.3.1.14" evidence="2"/>